<reference evidence="1 2" key="1">
    <citation type="journal article" date="2022" name="Front. Microbiol.">
        <title>High genomic differentiation and limited gene flow indicate recent cryptic speciation within the genus Laspinema (cyanobacteria).</title>
        <authorList>
            <person name="Stanojkovic A."/>
            <person name="Skoupy S."/>
            <person name="Skaloud P."/>
            <person name="Dvorak P."/>
        </authorList>
    </citation>
    <scope>NUCLEOTIDE SEQUENCE [LARGE SCALE GENOMIC DNA]</scope>
    <source>
        <strain evidence="1 2">D2a</strain>
    </source>
</reference>
<evidence type="ECO:0000313" key="1">
    <source>
        <dbReference type="EMBL" id="MCT7965299.1"/>
    </source>
</evidence>
<proteinExistence type="predicted"/>
<name>A0ABT2MKM8_9CYAN</name>
<dbReference type="EMBL" id="JAMXFF010000002">
    <property type="protein sequence ID" value="MCT7965299.1"/>
    <property type="molecule type" value="Genomic_DNA"/>
</dbReference>
<keyword evidence="2" id="KW-1185">Reference proteome</keyword>
<evidence type="ECO:0000313" key="2">
    <source>
        <dbReference type="Proteomes" id="UP001525890"/>
    </source>
</evidence>
<sequence>MGCSRSQLAETIHTQLNITFPSTNMPGTLGEVIAKIKDRLGDKMEADGIAIDLLQRKKGRERQNPDYQAPWEIIYQWLWEIEFPRRGWELAKETATYAKEELQMIDSNKVDRDLVFNVPNPTIHKGEKYALEVNFLHEGHLLLINQGVSGNLYCLCPSLGFSPETQVMPDKKLYIPSIKALAPCLEYNTTGNEYFLAILTENPVKLSWVNPDSDPSYMLLTDERLREIFQEVGRQWNALVFSKKFEVVE</sequence>
<protein>
    <submittedName>
        <fullName evidence="1">DUF4384 domain-containing protein</fullName>
    </submittedName>
</protein>
<organism evidence="1 2">
    <name type="scientific">Laspinema palackyanum D2a</name>
    <dbReference type="NCBI Taxonomy" id="2953684"/>
    <lineage>
        <taxon>Bacteria</taxon>
        <taxon>Bacillati</taxon>
        <taxon>Cyanobacteriota</taxon>
        <taxon>Cyanophyceae</taxon>
        <taxon>Oscillatoriophycideae</taxon>
        <taxon>Oscillatoriales</taxon>
        <taxon>Laspinemataceae</taxon>
        <taxon>Laspinema</taxon>
        <taxon>Laspinema palackyanum</taxon>
    </lineage>
</organism>
<accession>A0ABT2MKM8</accession>
<dbReference type="Proteomes" id="UP001525890">
    <property type="component" value="Unassembled WGS sequence"/>
</dbReference>
<gene>
    <name evidence="1" type="ORF">NG799_02995</name>
</gene>
<comment type="caution">
    <text evidence="1">The sequence shown here is derived from an EMBL/GenBank/DDBJ whole genome shotgun (WGS) entry which is preliminary data.</text>
</comment>
<dbReference type="RefSeq" id="WP_368005000.1">
    <property type="nucleotide sequence ID" value="NZ_JAMXFF010000002.1"/>
</dbReference>